<name>A0ABR0EW26_ZASCE</name>
<evidence type="ECO:0000256" key="1">
    <source>
        <dbReference type="SAM" id="MobiDB-lite"/>
    </source>
</evidence>
<dbReference type="SUPFAM" id="SSF52540">
    <property type="entry name" value="P-loop containing nucleoside triphosphate hydrolases"/>
    <property type="match status" value="1"/>
</dbReference>
<keyword evidence="4" id="KW-1185">Reference proteome</keyword>
<protein>
    <recommendedName>
        <fullName evidence="2">DUF7605 domain-containing protein</fullName>
    </recommendedName>
</protein>
<sequence>MASQSPFDDYSVEPYDATDPANEPHPDHVVYQPVFKHLKTQEERVIGLLRDTLVASKYQNPTTLALLEVIKKVAKSDTTEQTMFAVCGNMGLGKSTLINSLLSCGTVARSGASGDSCTWVVQRFMKPFADQNAAFAAKVYLFSPEEIRKIITSLLTKYFRATDRSKLDNDEEPEPESDEMKSDSFTDRQSVLETMQALFGDKAEFVDDEAAERYLNMAKSETDDVIVNELTVWADSLAAKFLGGHECIIVEGSTTDELLYKLQPFTYQLGGDEGRGQISPWPLVNVIDFGLDSFLLQEGIVLVDTPGLSDSDSTRAANAARYHRKCTHKITVADVARAKNDKTLRESLAQGYRLRRSAGTLLVLTKGDIIDGGTEVIGSRQEKEDEMHLNNDIKALRETKTALLLQRKLASADKKFDFDDKLQANATHIRLKSLEYDRTRARMRNNAVAKAVSEVYHKMTNDPQRLAVFVVGNEAYQAHEAGHTVDEKPFLSVEETDIPRLRAKIYSLPADGKLNDALHLANVNLPNLINYFELYCSKTHMDRKSDIEKILLQAAKDIKSVLKSVAEKLKSAVEKHILTPMAQMETQWVKEARRLCRTWAQRFPRDSLGIMKRDGCRKGRKDQPDISWNQELMEMECTKEVLEEEYEAFLKELPLIYGEVWTRCFRILDTTRTNISGNPQFNVMALRPFLETFPTERSNIREQTQSGYRDLRHEAMAIQQDCVMPTPSAYLFEAMKPVYAEVIQVKGGRGAPQRSMLLLERRVTSMSGVWMEVHDRIQTAANKAIDENMKNVEKGMLEIFGTLHKKFNLLCEGRVITDPVEKAQEEKLRGKLQTQVNEARKLMGGEIQDLVNACKTYTKPDKDSLFVSDDE</sequence>
<feature type="region of interest" description="Disordered" evidence="1">
    <location>
        <begin position="1"/>
        <end position="26"/>
    </location>
</feature>
<dbReference type="PANTHER" id="PTHR36681">
    <property type="entry name" value="NUCLEAR GTPASE, GERMINAL CENTER-ASSOCIATED, TANDEM DUPLICATE 3"/>
    <property type="match status" value="1"/>
</dbReference>
<proteinExistence type="predicted"/>
<evidence type="ECO:0000313" key="3">
    <source>
        <dbReference type="EMBL" id="KAK4505043.1"/>
    </source>
</evidence>
<evidence type="ECO:0000313" key="4">
    <source>
        <dbReference type="Proteomes" id="UP001305779"/>
    </source>
</evidence>
<dbReference type="InterPro" id="IPR056024">
    <property type="entry name" value="DUF7605"/>
</dbReference>
<dbReference type="Pfam" id="PF24564">
    <property type="entry name" value="DUF7605"/>
    <property type="match status" value="1"/>
</dbReference>
<gene>
    <name evidence="3" type="ORF">PRZ48_003006</name>
</gene>
<dbReference type="Gene3D" id="3.40.50.300">
    <property type="entry name" value="P-loop containing nucleotide triphosphate hydrolases"/>
    <property type="match status" value="1"/>
</dbReference>
<feature type="domain" description="DUF7605" evidence="2">
    <location>
        <begin position="585"/>
        <end position="765"/>
    </location>
</feature>
<reference evidence="3 4" key="1">
    <citation type="journal article" date="2023" name="G3 (Bethesda)">
        <title>A chromosome-level genome assembly of Zasmidium syzygii isolated from banana leaves.</title>
        <authorList>
            <person name="van Westerhoven A.C."/>
            <person name="Mehrabi R."/>
            <person name="Talebi R."/>
            <person name="Steentjes M.B.F."/>
            <person name="Corcolon B."/>
            <person name="Chong P.A."/>
            <person name="Kema G.H.J."/>
            <person name="Seidl M.F."/>
        </authorList>
    </citation>
    <scope>NUCLEOTIDE SEQUENCE [LARGE SCALE GENOMIC DNA]</scope>
    <source>
        <strain evidence="3 4">P124</strain>
    </source>
</reference>
<dbReference type="EMBL" id="JAXOVC010000002">
    <property type="protein sequence ID" value="KAK4505043.1"/>
    <property type="molecule type" value="Genomic_DNA"/>
</dbReference>
<evidence type="ECO:0000259" key="2">
    <source>
        <dbReference type="Pfam" id="PF24564"/>
    </source>
</evidence>
<accession>A0ABR0EW26</accession>
<comment type="caution">
    <text evidence="3">The sequence shown here is derived from an EMBL/GenBank/DDBJ whole genome shotgun (WGS) entry which is preliminary data.</text>
</comment>
<dbReference type="InterPro" id="IPR027417">
    <property type="entry name" value="P-loop_NTPase"/>
</dbReference>
<dbReference type="PANTHER" id="PTHR36681:SF3">
    <property type="entry name" value="NUCLEAR GTPASE, GERMINAL CENTER-ASSOCIATED, TANDEM DUPLICATE 3"/>
    <property type="match status" value="1"/>
</dbReference>
<organism evidence="3 4">
    <name type="scientific">Zasmidium cellare</name>
    <name type="common">Wine cellar mold</name>
    <name type="synonym">Racodium cellare</name>
    <dbReference type="NCBI Taxonomy" id="395010"/>
    <lineage>
        <taxon>Eukaryota</taxon>
        <taxon>Fungi</taxon>
        <taxon>Dikarya</taxon>
        <taxon>Ascomycota</taxon>
        <taxon>Pezizomycotina</taxon>
        <taxon>Dothideomycetes</taxon>
        <taxon>Dothideomycetidae</taxon>
        <taxon>Mycosphaerellales</taxon>
        <taxon>Mycosphaerellaceae</taxon>
        <taxon>Zasmidium</taxon>
    </lineage>
</organism>
<dbReference type="Proteomes" id="UP001305779">
    <property type="component" value="Unassembled WGS sequence"/>
</dbReference>
<feature type="region of interest" description="Disordered" evidence="1">
    <location>
        <begin position="165"/>
        <end position="186"/>
    </location>
</feature>